<dbReference type="EMBL" id="KZ826369">
    <property type="protein sequence ID" value="PYI04458.1"/>
    <property type="molecule type" value="Genomic_DNA"/>
</dbReference>
<proteinExistence type="predicted"/>
<reference evidence="1 2" key="1">
    <citation type="submission" date="2018-02" db="EMBL/GenBank/DDBJ databases">
        <title>The genomes of Aspergillus section Nigri reveals drivers in fungal speciation.</title>
        <authorList>
            <consortium name="DOE Joint Genome Institute"/>
            <person name="Vesth T.C."/>
            <person name="Nybo J."/>
            <person name="Theobald S."/>
            <person name="Brandl J."/>
            <person name="Frisvad J.C."/>
            <person name="Nielsen K.F."/>
            <person name="Lyhne E.K."/>
            <person name="Kogle M.E."/>
            <person name="Kuo A."/>
            <person name="Riley R."/>
            <person name="Clum A."/>
            <person name="Nolan M."/>
            <person name="Lipzen A."/>
            <person name="Salamov A."/>
            <person name="Henrissat B."/>
            <person name="Wiebenga A."/>
            <person name="De vries R.P."/>
            <person name="Grigoriev I.V."/>
            <person name="Mortensen U.H."/>
            <person name="Andersen M.R."/>
            <person name="Baker S.E."/>
        </authorList>
    </citation>
    <scope>NUCLEOTIDE SEQUENCE [LARGE SCALE GENOMIC DNA]</scope>
    <source>
        <strain evidence="1 2">CBS 121057</strain>
    </source>
</reference>
<sequence>VIPFHRCFLEPRSLLDIASQVLETHPLSIIHLVAPFKLCFHKQRSDLGHLPHFLRPPFQVKLLPFGEYRAQVSCMPGPTWAKPDGHVLLHPGKDVLPGRHQLLVNTSCMVRSFVGSVVPQRASRPPTVQVHVHPELEVADAPADSGWEGAEELVTLPGRPIQPYFVSLE</sequence>
<feature type="non-terminal residue" evidence="1">
    <location>
        <position position="1"/>
    </location>
</feature>
<protein>
    <submittedName>
        <fullName evidence="1">Uncharacterized protein</fullName>
    </submittedName>
</protein>
<dbReference type="AlphaFoldDB" id="A0A319ED80"/>
<evidence type="ECO:0000313" key="1">
    <source>
        <dbReference type="EMBL" id="PYI04458.1"/>
    </source>
</evidence>
<organism evidence="1 2">
    <name type="scientific">Aspergillus sclerotiicarbonarius (strain CBS 121057 / IBT 28362)</name>
    <dbReference type="NCBI Taxonomy" id="1448318"/>
    <lineage>
        <taxon>Eukaryota</taxon>
        <taxon>Fungi</taxon>
        <taxon>Dikarya</taxon>
        <taxon>Ascomycota</taxon>
        <taxon>Pezizomycotina</taxon>
        <taxon>Eurotiomycetes</taxon>
        <taxon>Eurotiomycetidae</taxon>
        <taxon>Eurotiales</taxon>
        <taxon>Aspergillaceae</taxon>
        <taxon>Aspergillus</taxon>
        <taxon>Aspergillus subgen. Circumdati</taxon>
    </lineage>
</organism>
<dbReference type="Proteomes" id="UP000248423">
    <property type="component" value="Unassembled WGS sequence"/>
</dbReference>
<dbReference type="VEuPathDB" id="FungiDB:BO78DRAFT_320362"/>
<gene>
    <name evidence="1" type="ORF">BO78DRAFT_320362</name>
</gene>
<keyword evidence="2" id="KW-1185">Reference proteome</keyword>
<accession>A0A319ED80</accession>
<name>A0A319ED80_ASPSB</name>
<evidence type="ECO:0000313" key="2">
    <source>
        <dbReference type="Proteomes" id="UP000248423"/>
    </source>
</evidence>